<gene>
    <name evidence="3" type="ORF">TS85_15395</name>
</gene>
<dbReference type="GO" id="GO:0008168">
    <property type="term" value="F:methyltransferase activity"/>
    <property type="evidence" value="ECO:0007669"/>
    <property type="project" value="UniProtKB-KW"/>
</dbReference>
<organism evidence="3 4">
    <name type="scientific">Sphingomonas hengshuiensis</name>
    <dbReference type="NCBI Taxonomy" id="1609977"/>
    <lineage>
        <taxon>Bacteria</taxon>
        <taxon>Pseudomonadati</taxon>
        <taxon>Pseudomonadota</taxon>
        <taxon>Alphaproteobacteria</taxon>
        <taxon>Sphingomonadales</taxon>
        <taxon>Sphingomonadaceae</taxon>
        <taxon>Sphingomonas</taxon>
    </lineage>
</organism>
<dbReference type="InterPro" id="IPR011335">
    <property type="entry name" value="Restrct_endonuc-II-like"/>
</dbReference>
<keyword evidence="4" id="KW-1185">Reference proteome</keyword>
<evidence type="ECO:0000313" key="3">
    <source>
        <dbReference type="EMBL" id="AJP72872.1"/>
    </source>
</evidence>
<accession>A0A7U4J9S5</accession>
<keyword evidence="3" id="KW-0489">Methyltransferase</keyword>
<reference evidence="3 4" key="1">
    <citation type="journal article" date="2015" name="Int. J. Syst. Evol. Microbiol.">
        <title>Sphingomonas hengshuiensis sp. nov., isolated from lake wetland.</title>
        <authorList>
            <person name="Wei S."/>
            <person name="Wang T."/>
            <person name="Liu H."/>
            <person name="Zhang C."/>
            <person name="Guo J."/>
            <person name="Wang Q."/>
            <person name="Liang K."/>
            <person name="Zhang Z."/>
        </authorList>
    </citation>
    <scope>NUCLEOTIDE SEQUENCE [LARGE SCALE GENOMIC DNA]</scope>
    <source>
        <strain evidence="3 4">WHSC-8</strain>
    </source>
</reference>
<proteinExistence type="predicted"/>
<dbReference type="EMBL" id="CP010836">
    <property type="protein sequence ID" value="AJP72872.1"/>
    <property type="molecule type" value="Genomic_DNA"/>
</dbReference>
<name>A0A7U4J9S5_9SPHN</name>
<evidence type="ECO:0000259" key="2">
    <source>
        <dbReference type="Pfam" id="PF04480"/>
    </source>
</evidence>
<dbReference type="OrthoDB" id="9798754at2"/>
<reference evidence="3 4" key="2">
    <citation type="submission" date="2015-02" db="EMBL/GenBank/DDBJ databases">
        <title>The complete genome of Sphingomonas hengshuiensis sp. WHSC-8 isolated from soil of Hengshui Lake.</title>
        <authorList>
            <person name="Wei S."/>
            <person name="Guo J."/>
            <person name="Su C."/>
            <person name="Wu R."/>
            <person name="Zhang Z."/>
            <person name="Liang K."/>
            <person name="Li H."/>
            <person name="Wang T."/>
            <person name="Liu H."/>
            <person name="Zhang C."/>
            <person name="Li Z."/>
            <person name="Wang Q."/>
            <person name="Meng J."/>
        </authorList>
    </citation>
    <scope>NUCLEOTIDE SEQUENCE [LARGE SCALE GENOMIC DNA]</scope>
    <source>
        <strain evidence="3 4">WHSC-8</strain>
    </source>
</reference>
<dbReference type="PANTHER" id="PTHR38590">
    <property type="entry name" value="BLL0828 PROTEIN"/>
    <property type="match status" value="1"/>
</dbReference>
<protein>
    <submittedName>
        <fullName evidence="3">DNA methylase</fullName>
    </submittedName>
</protein>
<keyword evidence="3" id="KW-0808">Transferase</keyword>
<dbReference type="Gene3D" id="3.40.960.10">
    <property type="entry name" value="VSR Endonuclease"/>
    <property type="match status" value="1"/>
</dbReference>
<dbReference type="PANTHER" id="PTHR38590:SF1">
    <property type="entry name" value="BLL0828 PROTEIN"/>
    <property type="match status" value="1"/>
</dbReference>
<feature type="domain" description="DUF559" evidence="2">
    <location>
        <begin position="10"/>
        <end position="108"/>
    </location>
</feature>
<dbReference type="InterPro" id="IPR007569">
    <property type="entry name" value="DUF559"/>
</dbReference>
<feature type="region of interest" description="Disordered" evidence="1">
    <location>
        <begin position="1"/>
        <end position="20"/>
    </location>
</feature>
<dbReference type="AlphaFoldDB" id="A0A7U4J9S5"/>
<dbReference type="KEGG" id="sphi:TS85_15395"/>
<dbReference type="Proteomes" id="UP000032300">
    <property type="component" value="Chromosome"/>
</dbReference>
<dbReference type="GO" id="GO:0032259">
    <property type="term" value="P:methylation"/>
    <property type="evidence" value="ECO:0007669"/>
    <property type="project" value="UniProtKB-KW"/>
</dbReference>
<evidence type="ECO:0000313" key="4">
    <source>
        <dbReference type="Proteomes" id="UP000032300"/>
    </source>
</evidence>
<evidence type="ECO:0000256" key="1">
    <source>
        <dbReference type="SAM" id="MobiDB-lite"/>
    </source>
</evidence>
<dbReference type="Pfam" id="PF04480">
    <property type="entry name" value="DUF559"/>
    <property type="match status" value="1"/>
</dbReference>
<dbReference type="CDD" id="cd01038">
    <property type="entry name" value="Endonuclease_DUF559"/>
    <property type="match status" value="1"/>
</dbReference>
<sequence>MHPVRRQISPHAARLRRERTEAEDRFWQAARNRQIDGFKFRFQHSLGPYVADFACLEAMLIVEIDGGQHTETGDARRTAFLEGRGFCVLRFWNNDVLSNLDGVVAVVRGALRDG</sequence>
<dbReference type="RefSeq" id="WP_044333398.1">
    <property type="nucleotide sequence ID" value="NZ_CP010836.1"/>
</dbReference>
<dbReference type="InterPro" id="IPR047216">
    <property type="entry name" value="Endonuclease_DUF559_bact"/>
</dbReference>
<dbReference type="SUPFAM" id="SSF52980">
    <property type="entry name" value="Restriction endonuclease-like"/>
    <property type="match status" value="1"/>
</dbReference>